<organism evidence="4 5">
    <name type="scientific">Holothuria leucospilota</name>
    <name type="common">Black long sea cucumber</name>
    <name type="synonym">Mertensiothuria leucospilota</name>
    <dbReference type="NCBI Taxonomy" id="206669"/>
    <lineage>
        <taxon>Eukaryota</taxon>
        <taxon>Metazoa</taxon>
        <taxon>Echinodermata</taxon>
        <taxon>Eleutherozoa</taxon>
        <taxon>Echinozoa</taxon>
        <taxon>Holothuroidea</taxon>
        <taxon>Aspidochirotacea</taxon>
        <taxon>Aspidochirotida</taxon>
        <taxon>Holothuriidae</taxon>
        <taxon>Holothuria</taxon>
    </lineage>
</organism>
<dbReference type="Gene3D" id="2.40.70.10">
    <property type="entry name" value="Acid Proteases"/>
    <property type="match status" value="1"/>
</dbReference>
<protein>
    <recommendedName>
        <fullName evidence="3">Peptidase A2 domain-containing protein</fullName>
    </recommendedName>
</protein>
<dbReference type="InterPro" id="IPR001969">
    <property type="entry name" value="Aspartic_peptidase_AS"/>
</dbReference>
<dbReference type="OrthoDB" id="6161062at2759"/>
<dbReference type="Pfam" id="PF13975">
    <property type="entry name" value="gag-asp_proteas"/>
    <property type="match status" value="1"/>
</dbReference>
<evidence type="ECO:0000313" key="4">
    <source>
        <dbReference type="EMBL" id="KAJ8020640.1"/>
    </source>
</evidence>
<dbReference type="InterPro" id="IPR021109">
    <property type="entry name" value="Peptidase_aspartic_dom_sf"/>
</dbReference>
<evidence type="ECO:0000313" key="5">
    <source>
        <dbReference type="Proteomes" id="UP001152320"/>
    </source>
</evidence>
<dbReference type="GO" id="GO:0004190">
    <property type="term" value="F:aspartic-type endopeptidase activity"/>
    <property type="evidence" value="ECO:0007669"/>
    <property type="project" value="InterPro"/>
</dbReference>
<dbReference type="PROSITE" id="PS50175">
    <property type="entry name" value="ASP_PROT_RETROV"/>
    <property type="match status" value="1"/>
</dbReference>
<dbReference type="Proteomes" id="UP001152320">
    <property type="component" value="Chromosome 22"/>
</dbReference>
<dbReference type="CDD" id="cd00303">
    <property type="entry name" value="retropepsin_like"/>
    <property type="match status" value="1"/>
</dbReference>
<dbReference type="AlphaFoldDB" id="A0A9Q0YFW0"/>
<keyword evidence="5" id="KW-1185">Reference proteome</keyword>
<name>A0A9Q0YFW0_HOLLE</name>
<feature type="domain" description="Peptidase A2" evidence="3">
    <location>
        <begin position="67"/>
        <end position="148"/>
    </location>
</feature>
<evidence type="ECO:0000256" key="2">
    <source>
        <dbReference type="SAM" id="MobiDB-lite"/>
    </source>
</evidence>
<sequence>MSSPLKDGSSKPGKRTGVGSVGPSPTHDRQRWPKKGVGPTQIHTARPCNPIDASGAFVTVKIHERPVQLLVDSGATVTVISERTFQDLPPSVQAELKSKDKFVLMADGSSKIRDKGTIVLDVEAANKRFRHEIHVMDIEYEGILGLDFMINHDCQLDWKRGKICFDGVDVELHSQAIQDAVFRFSVKETTIVPPGSEAIVAAQLVKIGRCHHAVKKDGLRNGYVSPLQSFHDRHDVVVAHALVDASQEVVIERPI</sequence>
<gene>
    <name evidence="4" type="ORF">HOLleu_40286</name>
</gene>
<comment type="caution">
    <text evidence="4">The sequence shown here is derived from an EMBL/GenBank/DDBJ whole genome shotgun (WGS) entry which is preliminary data.</text>
</comment>
<dbReference type="GO" id="GO:0006508">
    <property type="term" value="P:proteolysis"/>
    <property type="evidence" value="ECO:0007669"/>
    <property type="project" value="InterPro"/>
</dbReference>
<dbReference type="EMBL" id="JAIZAY010000022">
    <property type="protein sequence ID" value="KAJ8020640.1"/>
    <property type="molecule type" value="Genomic_DNA"/>
</dbReference>
<feature type="region of interest" description="Disordered" evidence="2">
    <location>
        <begin position="1"/>
        <end position="48"/>
    </location>
</feature>
<dbReference type="InterPro" id="IPR001995">
    <property type="entry name" value="Peptidase_A2_cat"/>
</dbReference>
<dbReference type="PROSITE" id="PS00141">
    <property type="entry name" value="ASP_PROTEASE"/>
    <property type="match status" value="1"/>
</dbReference>
<evidence type="ECO:0000259" key="3">
    <source>
        <dbReference type="PROSITE" id="PS50175"/>
    </source>
</evidence>
<dbReference type="SUPFAM" id="SSF50630">
    <property type="entry name" value="Acid proteases"/>
    <property type="match status" value="1"/>
</dbReference>
<accession>A0A9Q0YFW0</accession>
<proteinExistence type="predicted"/>
<keyword evidence="1" id="KW-0378">Hydrolase</keyword>
<reference evidence="4" key="1">
    <citation type="submission" date="2021-10" db="EMBL/GenBank/DDBJ databases">
        <title>Tropical sea cucumber genome reveals ecological adaptation and Cuvierian tubules defense mechanism.</title>
        <authorList>
            <person name="Chen T."/>
        </authorList>
    </citation>
    <scope>NUCLEOTIDE SEQUENCE</scope>
    <source>
        <strain evidence="4">Nanhai2018</strain>
        <tissue evidence="4">Muscle</tissue>
    </source>
</reference>
<evidence type="ECO:0000256" key="1">
    <source>
        <dbReference type="ARBA" id="ARBA00022801"/>
    </source>
</evidence>